<dbReference type="PANTHER" id="PTHR39179:SF3">
    <property type="entry name" value="COTS-RELATED PROTEIN"/>
    <property type="match status" value="1"/>
</dbReference>
<name>A0A8J3BCZ7_9BACI</name>
<evidence type="ECO:0000313" key="1">
    <source>
        <dbReference type="EMBL" id="GGK01653.1"/>
    </source>
</evidence>
<dbReference type="Gene3D" id="3.90.1200.10">
    <property type="match status" value="1"/>
</dbReference>
<reference evidence="1" key="2">
    <citation type="submission" date="2020-09" db="EMBL/GenBank/DDBJ databases">
        <authorList>
            <person name="Sun Q."/>
            <person name="Ohkuma M."/>
        </authorList>
    </citation>
    <scope>NUCLEOTIDE SEQUENCE</scope>
    <source>
        <strain evidence="1">JCM 14719</strain>
    </source>
</reference>
<reference evidence="1" key="1">
    <citation type="journal article" date="2014" name="Int. J. Syst. Evol. Microbiol.">
        <title>Complete genome sequence of Corynebacterium casei LMG S-19264T (=DSM 44701T), isolated from a smear-ripened cheese.</title>
        <authorList>
            <consortium name="US DOE Joint Genome Institute (JGI-PGF)"/>
            <person name="Walter F."/>
            <person name="Albersmeier A."/>
            <person name="Kalinowski J."/>
            <person name="Ruckert C."/>
        </authorList>
    </citation>
    <scope>NUCLEOTIDE SEQUENCE</scope>
    <source>
        <strain evidence="1">JCM 14719</strain>
    </source>
</reference>
<dbReference type="Proteomes" id="UP000637720">
    <property type="component" value="Unassembled WGS sequence"/>
</dbReference>
<keyword evidence="2" id="KW-1185">Reference proteome</keyword>
<comment type="caution">
    <text evidence="1">The sequence shown here is derived from an EMBL/GenBank/DDBJ whole genome shotgun (WGS) entry which is preliminary data.</text>
</comment>
<evidence type="ECO:0000313" key="2">
    <source>
        <dbReference type="Proteomes" id="UP000637720"/>
    </source>
</evidence>
<dbReference type="Gene3D" id="3.30.200.20">
    <property type="entry name" value="Phosphorylase Kinase, domain 1"/>
    <property type="match status" value="1"/>
</dbReference>
<dbReference type="RefSeq" id="WP_188817403.1">
    <property type="nucleotide sequence ID" value="NZ_BMOF01000027.1"/>
</dbReference>
<dbReference type="InterPro" id="IPR011009">
    <property type="entry name" value="Kinase-like_dom_sf"/>
</dbReference>
<dbReference type="AlphaFoldDB" id="A0A8J3BCZ7"/>
<dbReference type="InterPro" id="IPR047175">
    <property type="entry name" value="CotS-like"/>
</dbReference>
<dbReference type="SUPFAM" id="SSF56112">
    <property type="entry name" value="Protein kinase-like (PK-like)"/>
    <property type="match status" value="1"/>
</dbReference>
<dbReference type="GO" id="GO:0042601">
    <property type="term" value="C:endospore-forming forespore"/>
    <property type="evidence" value="ECO:0007669"/>
    <property type="project" value="TreeGrafter"/>
</dbReference>
<protein>
    <recommendedName>
        <fullName evidence="3">Aminoglycoside phosphotransferase domain-containing protein</fullName>
    </recommendedName>
</protein>
<accession>A0A8J3BCZ7</accession>
<gene>
    <name evidence="1" type="ORF">GCM10007043_14670</name>
</gene>
<organism evidence="1 2">
    <name type="scientific">Calditerricola satsumensis</name>
    <dbReference type="NCBI Taxonomy" id="373054"/>
    <lineage>
        <taxon>Bacteria</taxon>
        <taxon>Bacillati</taxon>
        <taxon>Bacillota</taxon>
        <taxon>Bacilli</taxon>
        <taxon>Bacillales</taxon>
        <taxon>Bacillaceae</taxon>
        <taxon>Calditerricola</taxon>
    </lineage>
</organism>
<sequence>MVRVTWREVGDAFGLRLVSGRETEKVVFAEDSSGQAYVLKAYSLRFPVDRLHHLLTHVRANGFRRTITLLLTQDGKPYWEAGGQRWVVMPRLPGRPAVYENERELARVAETLAAFHRAAVHAWSLRRGSDVPYLSRLTERYWEYLSAYRQASAQPGKSPIARWIAETGAVILREAEAGLAYLPVPALIAYSQRDVGLFGAVAHHDVARHNFLVNGPIVYLLDLDASGTDWQAGDLVQLISRALWDAQWRPDVALVATAAYERVRPLDPGERRLIPYLLRFPSDEMREALGVWRGIKGYSPSRSLAFLRRAWQLRSRRAECLAHLFRLWTGEVQPPRHL</sequence>
<dbReference type="PANTHER" id="PTHR39179">
    <property type="entry name" value="SPORE COAT PROTEIN I"/>
    <property type="match status" value="1"/>
</dbReference>
<dbReference type="EMBL" id="BMOF01000027">
    <property type="protein sequence ID" value="GGK01653.1"/>
    <property type="molecule type" value="Genomic_DNA"/>
</dbReference>
<proteinExistence type="predicted"/>
<evidence type="ECO:0008006" key="3">
    <source>
        <dbReference type="Google" id="ProtNLM"/>
    </source>
</evidence>